<dbReference type="EMBL" id="FOXB01000019">
    <property type="protein sequence ID" value="SFP42921.1"/>
    <property type="molecule type" value="Genomic_DNA"/>
</dbReference>
<evidence type="ECO:0000259" key="1">
    <source>
        <dbReference type="Pfam" id="PF01850"/>
    </source>
</evidence>
<dbReference type="Proteomes" id="UP000199227">
    <property type="component" value="Unassembled WGS sequence"/>
</dbReference>
<keyword evidence="3" id="KW-1185">Reference proteome</keyword>
<dbReference type="AlphaFoldDB" id="A0A1I5QA54"/>
<dbReference type="OrthoDB" id="196926at2"/>
<protein>
    <recommendedName>
        <fullName evidence="1">PIN domain-containing protein</fullName>
    </recommendedName>
</protein>
<dbReference type="InterPro" id="IPR029060">
    <property type="entry name" value="PIN-like_dom_sf"/>
</dbReference>
<evidence type="ECO:0000313" key="2">
    <source>
        <dbReference type="EMBL" id="SFP42921.1"/>
    </source>
</evidence>
<dbReference type="STRING" id="223786.SAMN05216234_1197"/>
<name>A0A1I5QA54_9BACT</name>
<dbReference type="RefSeq" id="WP_092912512.1">
    <property type="nucleotide sequence ID" value="NZ_CP136592.1"/>
</dbReference>
<gene>
    <name evidence="2" type="ORF">SAMN05216234_1197</name>
</gene>
<sequence length="138" mass="16179">MKNTTIIDTGPIVALFNRRDKHHKRVLEFVREYDGSFITTWPVITEATHLLRQSIQAQLNLLEWIKRGGLDVFQIDKNDIDRVIFLTTKYSDVPMDLADCSLIILAERENIKDILSIDSDYDIYRTLKKEPLNNLLRF</sequence>
<organism evidence="2 3">
    <name type="scientific">Hydrogenimonas thermophila</name>
    <dbReference type="NCBI Taxonomy" id="223786"/>
    <lineage>
        <taxon>Bacteria</taxon>
        <taxon>Pseudomonadati</taxon>
        <taxon>Campylobacterota</taxon>
        <taxon>Epsilonproteobacteria</taxon>
        <taxon>Campylobacterales</taxon>
        <taxon>Hydrogenimonadaceae</taxon>
        <taxon>Hydrogenimonas</taxon>
    </lineage>
</organism>
<dbReference type="Gene3D" id="3.40.50.1010">
    <property type="entry name" value="5'-nuclease"/>
    <property type="match status" value="1"/>
</dbReference>
<dbReference type="SUPFAM" id="SSF88723">
    <property type="entry name" value="PIN domain-like"/>
    <property type="match status" value="1"/>
</dbReference>
<reference evidence="2 3" key="1">
    <citation type="submission" date="2016-10" db="EMBL/GenBank/DDBJ databases">
        <authorList>
            <person name="de Groot N.N."/>
        </authorList>
    </citation>
    <scope>NUCLEOTIDE SEQUENCE [LARGE SCALE GENOMIC DNA]</scope>
    <source>
        <strain evidence="2 3">EP1-55-1</strain>
    </source>
</reference>
<evidence type="ECO:0000313" key="3">
    <source>
        <dbReference type="Proteomes" id="UP000199227"/>
    </source>
</evidence>
<proteinExistence type="predicted"/>
<feature type="domain" description="PIN" evidence="1">
    <location>
        <begin position="6"/>
        <end position="122"/>
    </location>
</feature>
<dbReference type="Pfam" id="PF01850">
    <property type="entry name" value="PIN"/>
    <property type="match status" value="1"/>
</dbReference>
<dbReference type="InterPro" id="IPR002716">
    <property type="entry name" value="PIN_dom"/>
</dbReference>
<accession>A0A1I5QA54</accession>